<feature type="chain" id="PRO_5040869315" description="Peptidase S1 domain-containing protein" evidence="2">
    <location>
        <begin position="20"/>
        <end position="403"/>
    </location>
</feature>
<gene>
    <name evidence="3" type="ORF">GGH94_005072</name>
</gene>
<reference evidence="3" key="1">
    <citation type="submission" date="2022-07" db="EMBL/GenBank/DDBJ databases">
        <title>Phylogenomic reconstructions and comparative analyses of Kickxellomycotina fungi.</title>
        <authorList>
            <person name="Reynolds N.K."/>
            <person name="Stajich J.E."/>
            <person name="Barry K."/>
            <person name="Grigoriev I.V."/>
            <person name="Crous P."/>
            <person name="Smith M.E."/>
        </authorList>
    </citation>
    <scope>NUCLEOTIDE SEQUENCE</scope>
    <source>
        <strain evidence="3">RSA 476</strain>
    </source>
</reference>
<dbReference type="InterPro" id="IPR043504">
    <property type="entry name" value="Peptidase_S1_PA_chymotrypsin"/>
</dbReference>
<keyword evidence="1" id="KW-0812">Transmembrane</keyword>
<protein>
    <recommendedName>
        <fullName evidence="5">Peptidase S1 domain-containing protein</fullName>
    </recommendedName>
</protein>
<feature type="signal peptide" evidence="2">
    <location>
        <begin position="1"/>
        <end position="19"/>
    </location>
</feature>
<accession>A0A9W8IEL1</accession>
<dbReference type="EMBL" id="JANBUY010000242">
    <property type="protein sequence ID" value="KAJ2861174.1"/>
    <property type="molecule type" value="Genomic_DNA"/>
</dbReference>
<dbReference type="Gene3D" id="2.40.10.10">
    <property type="entry name" value="Trypsin-like serine proteases"/>
    <property type="match status" value="2"/>
</dbReference>
<keyword evidence="2" id="KW-0732">Signal</keyword>
<dbReference type="Proteomes" id="UP001140074">
    <property type="component" value="Unassembled WGS sequence"/>
</dbReference>
<evidence type="ECO:0000313" key="4">
    <source>
        <dbReference type="Proteomes" id="UP001140074"/>
    </source>
</evidence>
<name>A0A9W8IEL1_9FUNG</name>
<keyword evidence="1" id="KW-1133">Transmembrane helix</keyword>
<evidence type="ECO:0008006" key="5">
    <source>
        <dbReference type="Google" id="ProtNLM"/>
    </source>
</evidence>
<organism evidence="3 4">
    <name type="scientific">Coemansia aciculifera</name>
    <dbReference type="NCBI Taxonomy" id="417176"/>
    <lineage>
        <taxon>Eukaryota</taxon>
        <taxon>Fungi</taxon>
        <taxon>Fungi incertae sedis</taxon>
        <taxon>Zoopagomycota</taxon>
        <taxon>Kickxellomycotina</taxon>
        <taxon>Kickxellomycetes</taxon>
        <taxon>Kickxellales</taxon>
        <taxon>Kickxellaceae</taxon>
        <taxon>Coemansia</taxon>
    </lineage>
</organism>
<evidence type="ECO:0000313" key="3">
    <source>
        <dbReference type="EMBL" id="KAJ2861174.1"/>
    </source>
</evidence>
<dbReference type="InterPro" id="IPR009003">
    <property type="entry name" value="Peptidase_S1_PA"/>
</dbReference>
<keyword evidence="1" id="KW-0472">Membrane</keyword>
<evidence type="ECO:0000256" key="2">
    <source>
        <dbReference type="SAM" id="SignalP"/>
    </source>
</evidence>
<sequence length="403" mass="44242">MKFAQSLLALAAGLSVALANYETPNMHRLFRREASTTPSDVNGFKGAILLKNGQQTSCEVALMRSTYGFVAAACIDYLDNEAKSMNQSTVYEVGISAGNQVSYGTVLVSKITPNPRYDPKTFANNLAVIEFSNNGGRYDFVNYIASWRPDWASMYYVRRSLVGGVWNTPVVASYSESSGDLVNCARANKLFLSNQKDMMCNQMSTPSAYNSTCSAPFGSVYGVNGVNIAIAALYSHSAVYGSNNSICSSGGNVYNYYTVMENYVHWAMSVLKTRVPVYHSRVAEYTENMDPNYSMSVPAQPSDIDGVKVFGGDIYHIKTEDSPKTQPETDKAKEIESRGLSTVAIIAIVLGIVLLLALALYLYRKKQQGKLGALSRVRTWWLFGRLGNTARNSQGPPAYPTYF</sequence>
<evidence type="ECO:0000256" key="1">
    <source>
        <dbReference type="SAM" id="Phobius"/>
    </source>
</evidence>
<dbReference type="AlphaFoldDB" id="A0A9W8IEL1"/>
<dbReference type="SUPFAM" id="SSF50494">
    <property type="entry name" value="Trypsin-like serine proteases"/>
    <property type="match status" value="1"/>
</dbReference>
<keyword evidence="4" id="KW-1185">Reference proteome</keyword>
<comment type="caution">
    <text evidence="3">The sequence shown here is derived from an EMBL/GenBank/DDBJ whole genome shotgun (WGS) entry which is preliminary data.</text>
</comment>
<proteinExistence type="predicted"/>
<feature type="transmembrane region" description="Helical" evidence="1">
    <location>
        <begin position="343"/>
        <end position="363"/>
    </location>
</feature>